<sequence>MLHLLLLLAVILPVHSLFYDRFEDLPVQEFDFIVVGGGTAGNVVANRLTEDADVRVLVLEAGGSDKDAYNSHVPLYGRRLQGSQYDWNFTTTPQAALNDRAIPYPRGFIIGGSSSINLMVYTRGPSEDWDRMARVTGDSGWTWNNIQPYIRKNERFVPPADHHNTTGQFDPKVHSLDGVNSVSLSGWQYSSDPRVLEAIAQSNGEFPFNEDMNSGFQLGFGWTQSTVGDGTRSSSATSYLGAKYIQRNNLFVLLHARVLRLKQTNTESAAENLTVRGLEFTQDAGSTSHVLQASKEIILSAGSIGTPTILMLSGIGDPTELSTVGIKPLHDLPSVGKNLTDHPLLVTTYNANTTDTPDDILRNATFAKPFERRWNETKTGPLSSGQGRILGWFRFNLSSPVFGGVPDPAAGPNSAHFEMIIGNGAGSPPPTGHYLGLTLAVVAPTSTGSLMLNSSNPLDPPLINPNVLGTDFDFTAMREAFFASKRFTSTPAWDGYILSSTVNVTDDNLDDFIRNETGVIWHPVRTAAMSARGADYGVVDPDLKVKGLNGLRIVDASVLPFIPSAHTQVPTYIIAERASDLIKQAYHLK</sequence>
<keyword evidence="4 6" id="KW-0274">FAD</keyword>
<dbReference type="PANTHER" id="PTHR11552:SF147">
    <property type="entry name" value="CHOLINE DEHYDROGENASE, MITOCHONDRIAL"/>
    <property type="match status" value="1"/>
</dbReference>
<feature type="binding site" evidence="6">
    <location>
        <position position="258"/>
    </location>
    <ligand>
        <name>FAD</name>
        <dbReference type="ChEBI" id="CHEBI:57692"/>
    </ligand>
</feature>
<evidence type="ECO:0000313" key="10">
    <source>
        <dbReference type="Proteomes" id="UP000620124"/>
    </source>
</evidence>
<dbReference type="InterPro" id="IPR012132">
    <property type="entry name" value="GMC_OxRdtase"/>
</dbReference>
<name>A0A8H6XPE8_9AGAR</name>
<dbReference type="InterPro" id="IPR000172">
    <property type="entry name" value="GMC_OxRdtase_N"/>
</dbReference>
<feature type="signal peptide" evidence="7">
    <location>
        <begin position="1"/>
        <end position="16"/>
    </location>
</feature>
<dbReference type="PANTHER" id="PTHR11552">
    <property type="entry name" value="GLUCOSE-METHANOL-CHOLINE GMC OXIDOREDUCTASE"/>
    <property type="match status" value="1"/>
</dbReference>
<dbReference type="InterPro" id="IPR036188">
    <property type="entry name" value="FAD/NAD-bd_sf"/>
</dbReference>
<dbReference type="Gene3D" id="3.50.50.60">
    <property type="entry name" value="FAD/NAD(P)-binding domain"/>
    <property type="match status" value="1"/>
</dbReference>
<evidence type="ECO:0000256" key="7">
    <source>
        <dbReference type="SAM" id="SignalP"/>
    </source>
</evidence>
<evidence type="ECO:0000256" key="1">
    <source>
        <dbReference type="ARBA" id="ARBA00001974"/>
    </source>
</evidence>
<comment type="caution">
    <text evidence="9">The sequence shown here is derived from an EMBL/GenBank/DDBJ whole genome shotgun (WGS) entry which is preliminary data.</text>
</comment>
<dbReference type="OrthoDB" id="269227at2759"/>
<evidence type="ECO:0000256" key="2">
    <source>
        <dbReference type="ARBA" id="ARBA00010790"/>
    </source>
</evidence>
<proteinExistence type="inferred from homology"/>
<comment type="similarity">
    <text evidence="2">Belongs to the GMC oxidoreductase family.</text>
</comment>
<dbReference type="PIRSF" id="PIRSF000137">
    <property type="entry name" value="Alcohol_oxidase"/>
    <property type="match status" value="1"/>
</dbReference>
<dbReference type="Gene3D" id="3.30.560.10">
    <property type="entry name" value="Glucose Oxidase, domain 3"/>
    <property type="match status" value="1"/>
</dbReference>
<feature type="binding site" evidence="6">
    <location>
        <begin position="117"/>
        <end position="120"/>
    </location>
    <ligand>
        <name>FAD</name>
        <dbReference type="ChEBI" id="CHEBI:57692"/>
    </ligand>
</feature>
<feature type="chain" id="PRO_5034178804" evidence="7">
    <location>
        <begin position="17"/>
        <end position="589"/>
    </location>
</feature>
<dbReference type="SUPFAM" id="SSF54373">
    <property type="entry name" value="FAD-linked reductases, C-terminal domain"/>
    <property type="match status" value="1"/>
</dbReference>
<keyword evidence="3" id="KW-0285">Flavoprotein</keyword>
<evidence type="ECO:0000259" key="8">
    <source>
        <dbReference type="PROSITE" id="PS00624"/>
    </source>
</evidence>
<evidence type="ECO:0000313" key="9">
    <source>
        <dbReference type="EMBL" id="KAF7344762.1"/>
    </source>
</evidence>
<dbReference type="AlphaFoldDB" id="A0A8H6XPE8"/>
<evidence type="ECO:0000256" key="4">
    <source>
        <dbReference type="ARBA" id="ARBA00022827"/>
    </source>
</evidence>
<organism evidence="9 10">
    <name type="scientific">Mycena venus</name>
    <dbReference type="NCBI Taxonomy" id="2733690"/>
    <lineage>
        <taxon>Eukaryota</taxon>
        <taxon>Fungi</taxon>
        <taxon>Dikarya</taxon>
        <taxon>Basidiomycota</taxon>
        <taxon>Agaricomycotina</taxon>
        <taxon>Agaricomycetes</taxon>
        <taxon>Agaricomycetidae</taxon>
        <taxon>Agaricales</taxon>
        <taxon>Marasmiineae</taxon>
        <taxon>Mycenaceae</taxon>
        <taxon>Mycena</taxon>
    </lineage>
</organism>
<dbReference type="PROSITE" id="PS00624">
    <property type="entry name" value="GMC_OXRED_2"/>
    <property type="match status" value="1"/>
</dbReference>
<gene>
    <name evidence="9" type="ORF">MVEN_01637100</name>
</gene>
<feature type="active site" description="Proton donor" evidence="5">
    <location>
        <position position="522"/>
    </location>
</feature>
<evidence type="ECO:0000256" key="5">
    <source>
        <dbReference type="PIRSR" id="PIRSR000137-1"/>
    </source>
</evidence>
<keyword evidence="7" id="KW-0732">Signal</keyword>
<comment type="cofactor">
    <cofactor evidence="1 6">
        <name>FAD</name>
        <dbReference type="ChEBI" id="CHEBI:57692"/>
    </cofactor>
</comment>
<dbReference type="EMBL" id="JACAZI010000014">
    <property type="protein sequence ID" value="KAF7344762.1"/>
    <property type="molecule type" value="Genomic_DNA"/>
</dbReference>
<dbReference type="Pfam" id="PF00732">
    <property type="entry name" value="GMC_oxred_N"/>
    <property type="match status" value="1"/>
</dbReference>
<dbReference type="SUPFAM" id="SSF51905">
    <property type="entry name" value="FAD/NAD(P)-binding domain"/>
    <property type="match status" value="1"/>
</dbReference>
<evidence type="ECO:0000256" key="6">
    <source>
        <dbReference type="PIRSR" id="PIRSR000137-2"/>
    </source>
</evidence>
<feature type="domain" description="Glucose-methanol-choline oxidoreductase N-terminal" evidence="8">
    <location>
        <begin position="302"/>
        <end position="316"/>
    </location>
</feature>
<dbReference type="InterPro" id="IPR007867">
    <property type="entry name" value="GMC_OxRtase_C"/>
</dbReference>
<dbReference type="GO" id="GO:0050660">
    <property type="term" value="F:flavin adenine dinucleotide binding"/>
    <property type="evidence" value="ECO:0007669"/>
    <property type="project" value="InterPro"/>
</dbReference>
<accession>A0A8H6XPE8</accession>
<reference evidence="9" key="1">
    <citation type="submission" date="2020-05" db="EMBL/GenBank/DDBJ databases">
        <title>Mycena genomes resolve the evolution of fungal bioluminescence.</title>
        <authorList>
            <person name="Tsai I.J."/>
        </authorList>
    </citation>
    <scope>NUCLEOTIDE SEQUENCE</scope>
    <source>
        <strain evidence="9">CCC161011</strain>
    </source>
</reference>
<dbReference type="Pfam" id="PF05199">
    <property type="entry name" value="GMC_oxred_C"/>
    <property type="match status" value="1"/>
</dbReference>
<feature type="active site" description="Proton acceptor" evidence="5">
    <location>
        <position position="566"/>
    </location>
</feature>
<evidence type="ECO:0000256" key="3">
    <source>
        <dbReference type="ARBA" id="ARBA00022630"/>
    </source>
</evidence>
<keyword evidence="10" id="KW-1185">Reference proteome</keyword>
<dbReference type="Proteomes" id="UP000620124">
    <property type="component" value="Unassembled WGS sequence"/>
</dbReference>
<dbReference type="GO" id="GO:0016614">
    <property type="term" value="F:oxidoreductase activity, acting on CH-OH group of donors"/>
    <property type="evidence" value="ECO:0007669"/>
    <property type="project" value="InterPro"/>
</dbReference>
<feature type="binding site" evidence="6">
    <location>
        <begin position="521"/>
        <end position="522"/>
    </location>
    <ligand>
        <name>FAD</name>
        <dbReference type="ChEBI" id="CHEBI:57692"/>
    </ligand>
</feature>
<protein>
    <submittedName>
        <fullName evidence="9">Aryl-alcohol oxidase</fullName>
    </submittedName>
</protein>